<keyword evidence="1" id="KW-0812">Transmembrane</keyword>
<feature type="transmembrane region" description="Helical" evidence="1">
    <location>
        <begin position="64"/>
        <end position="84"/>
    </location>
</feature>
<keyword evidence="1" id="KW-0472">Membrane</keyword>
<reference evidence="2 3" key="1">
    <citation type="submission" date="2024-01" db="EMBL/GenBank/DDBJ databases">
        <title>Hyphobacterium bacterium isolated from marine sediment.</title>
        <authorList>
            <person name="Zhao S."/>
        </authorList>
    </citation>
    <scope>NUCLEOTIDE SEQUENCE [LARGE SCALE GENOMIC DNA]</scope>
    <source>
        <strain evidence="3">HN65</strain>
    </source>
</reference>
<sequence>MSKETPKSETPAEDEIHPAARPFLWLDSKWAKKAPFWIFGGLAILMLVFEVLNPFHRTGKWYEVLGFYEIEGFVGFCLAVLMGWPLRRLLGRKEDYYDQEGDND</sequence>
<protein>
    <submittedName>
        <fullName evidence="2">Uncharacterized protein</fullName>
    </submittedName>
</protein>
<accession>A0ABU7LSY8</accession>
<dbReference type="Proteomes" id="UP001354971">
    <property type="component" value="Unassembled WGS sequence"/>
</dbReference>
<gene>
    <name evidence="2" type="ORF">V0U79_11710</name>
</gene>
<evidence type="ECO:0000313" key="3">
    <source>
        <dbReference type="Proteomes" id="UP001354971"/>
    </source>
</evidence>
<organism evidence="2 3">
    <name type="scientific">Hyphobacterium lacteum</name>
    <dbReference type="NCBI Taxonomy" id="3116575"/>
    <lineage>
        <taxon>Bacteria</taxon>
        <taxon>Pseudomonadati</taxon>
        <taxon>Pseudomonadota</taxon>
        <taxon>Alphaproteobacteria</taxon>
        <taxon>Maricaulales</taxon>
        <taxon>Maricaulaceae</taxon>
        <taxon>Hyphobacterium</taxon>
    </lineage>
</organism>
<keyword evidence="1" id="KW-1133">Transmembrane helix</keyword>
<feature type="transmembrane region" description="Helical" evidence="1">
    <location>
        <begin position="34"/>
        <end position="52"/>
    </location>
</feature>
<evidence type="ECO:0000256" key="1">
    <source>
        <dbReference type="SAM" id="Phobius"/>
    </source>
</evidence>
<keyword evidence="3" id="KW-1185">Reference proteome</keyword>
<dbReference type="EMBL" id="JAZDRP010000008">
    <property type="protein sequence ID" value="MEE2527035.1"/>
    <property type="molecule type" value="Genomic_DNA"/>
</dbReference>
<name>A0ABU7LSY8_9PROT</name>
<comment type="caution">
    <text evidence="2">The sequence shown here is derived from an EMBL/GenBank/DDBJ whole genome shotgun (WGS) entry which is preliminary data.</text>
</comment>
<dbReference type="RefSeq" id="WP_330199699.1">
    <property type="nucleotide sequence ID" value="NZ_JAZDRP010000008.1"/>
</dbReference>
<proteinExistence type="predicted"/>
<evidence type="ECO:0000313" key="2">
    <source>
        <dbReference type="EMBL" id="MEE2527035.1"/>
    </source>
</evidence>